<organism evidence="2">
    <name type="scientific">marine sediment metagenome</name>
    <dbReference type="NCBI Taxonomy" id="412755"/>
    <lineage>
        <taxon>unclassified sequences</taxon>
        <taxon>metagenomes</taxon>
        <taxon>ecological metagenomes</taxon>
    </lineage>
</organism>
<feature type="non-terminal residue" evidence="2">
    <location>
        <position position="161"/>
    </location>
</feature>
<dbReference type="GO" id="GO:0047631">
    <property type="term" value="F:ADP-ribose diphosphatase activity"/>
    <property type="evidence" value="ECO:0007669"/>
    <property type="project" value="TreeGrafter"/>
</dbReference>
<reference evidence="2" key="1">
    <citation type="journal article" date="2014" name="Front. Microbiol.">
        <title>High frequency of phylogenetically diverse reductive dehalogenase-homologous genes in deep subseafloor sedimentary metagenomes.</title>
        <authorList>
            <person name="Kawai M."/>
            <person name="Futagami T."/>
            <person name="Toyoda A."/>
            <person name="Takaki Y."/>
            <person name="Nishi S."/>
            <person name="Hori S."/>
            <person name="Arai W."/>
            <person name="Tsubouchi T."/>
            <person name="Morono Y."/>
            <person name="Uchiyama I."/>
            <person name="Ito T."/>
            <person name="Fujiyama A."/>
            <person name="Inagaki F."/>
            <person name="Takami H."/>
        </authorList>
    </citation>
    <scope>NUCLEOTIDE SEQUENCE</scope>
    <source>
        <strain evidence="2">Expedition CK06-06</strain>
    </source>
</reference>
<dbReference type="PANTHER" id="PTHR16509:SF8">
    <property type="entry name" value="MANGANESE-DEPENDENT ADP-RIBOSE_CDP-ALCOHOL DIPHOSPHATASE"/>
    <property type="match status" value="1"/>
</dbReference>
<evidence type="ECO:0000313" key="2">
    <source>
        <dbReference type="EMBL" id="GAH82542.1"/>
    </source>
</evidence>
<dbReference type="GO" id="GO:0047734">
    <property type="term" value="F:CDP-glycerol diphosphatase activity"/>
    <property type="evidence" value="ECO:0007669"/>
    <property type="project" value="TreeGrafter"/>
</dbReference>
<dbReference type="GO" id="GO:0030145">
    <property type="term" value="F:manganese ion binding"/>
    <property type="evidence" value="ECO:0007669"/>
    <property type="project" value="TreeGrafter"/>
</dbReference>
<dbReference type="AlphaFoldDB" id="X1ILG7"/>
<dbReference type="EMBL" id="BARU01044904">
    <property type="protein sequence ID" value="GAH82542.1"/>
    <property type="molecule type" value="Genomic_DNA"/>
</dbReference>
<feature type="domain" description="Calcineurin-like phosphoesterase" evidence="1">
    <location>
        <begin position="3"/>
        <end position="152"/>
    </location>
</feature>
<dbReference type="Pfam" id="PF00149">
    <property type="entry name" value="Metallophos"/>
    <property type="match status" value="1"/>
</dbReference>
<feature type="non-terminal residue" evidence="2">
    <location>
        <position position="1"/>
    </location>
</feature>
<comment type="caution">
    <text evidence="2">The sequence shown here is derived from an EMBL/GenBank/DDBJ whole genome shotgun (WGS) entry which is preliminary data.</text>
</comment>
<sequence length="161" mass="18400">IQLGDIIAGGDNASKELGQILGIYNRIKTLKYHVLGNHDFWGIDRKTVLKKLEMEKPYYDFRYRKWRFVVLDTMDIAVKGGWPKDSPNYVAGEKVLNELVRQEAPNALDWNGGVGADQKKWLSDVLSDADRKKQNVVVFGHNPLVPPGNRHNLWNNDEITN</sequence>
<accession>X1ILG7</accession>
<dbReference type="GO" id="GO:0008663">
    <property type="term" value="F:2',3'-cyclic-nucleotide 2'-phosphodiesterase activity"/>
    <property type="evidence" value="ECO:0007669"/>
    <property type="project" value="TreeGrafter"/>
</dbReference>
<dbReference type="InterPro" id="IPR004843">
    <property type="entry name" value="Calcineurin-like_PHP"/>
</dbReference>
<protein>
    <recommendedName>
        <fullName evidence="1">Calcineurin-like phosphoesterase domain-containing protein</fullName>
    </recommendedName>
</protein>
<dbReference type="PANTHER" id="PTHR16509">
    <property type="match status" value="1"/>
</dbReference>
<dbReference type="SUPFAM" id="SSF56300">
    <property type="entry name" value="Metallo-dependent phosphatases"/>
    <property type="match status" value="1"/>
</dbReference>
<proteinExistence type="predicted"/>
<dbReference type="Gene3D" id="3.60.21.10">
    <property type="match status" value="1"/>
</dbReference>
<gene>
    <name evidence="2" type="ORF">S03H2_68328</name>
</gene>
<evidence type="ECO:0000259" key="1">
    <source>
        <dbReference type="Pfam" id="PF00149"/>
    </source>
</evidence>
<dbReference type="InterPro" id="IPR029052">
    <property type="entry name" value="Metallo-depent_PP-like"/>
</dbReference>
<name>X1ILG7_9ZZZZ</name>